<dbReference type="Gene3D" id="2.60.220.20">
    <property type="entry name" value="putative beta-Galactosidase from caulobacter crescentus"/>
    <property type="match status" value="1"/>
</dbReference>
<dbReference type="InterPro" id="IPR031330">
    <property type="entry name" value="Gly_Hdrlase_35_cat"/>
</dbReference>
<dbReference type="Proteomes" id="UP000594637">
    <property type="component" value="Chromosome"/>
</dbReference>
<proteinExistence type="predicted"/>
<evidence type="ECO:0000313" key="4">
    <source>
        <dbReference type="Proteomes" id="UP000594637"/>
    </source>
</evidence>
<accession>A0A7T0PW12</accession>
<dbReference type="KEGG" id="arep:ID810_11165"/>
<dbReference type="RefSeq" id="WP_166857194.1">
    <property type="nucleotide sequence ID" value="NZ_CP063989.1"/>
</dbReference>
<reference evidence="3 4" key="1">
    <citation type="submission" date="2020-11" db="EMBL/GenBank/DDBJ databases">
        <title>Actinomyces sp. ZJ750.</title>
        <authorList>
            <person name="Zhou J."/>
        </authorList>
    </citation>
    <scope>NUCLEOTIDE SEQUENCE [LARGE SCALE GENOMIC DNA]</scope>
    <source>
        <strain evidence="3 4">ZJ750</strain>
    </source>
</reference>
<organism evidence="3 4">
    <name type="scientific">Actinomyces respiraculi</name>
    <dbReference type="NCBI Taxonomy" id="2744574"/>
    <lineage>
        <taxon>Bacteria</taxon>
        <taxon>Bacillati</taxon>
        <taxon>Actinomycetota</taxon>
        <taxon>Actinomycetes</taxon>
        <taxon>Actinomycetales</taxon>
        <taxon>Actinomycetaceae</taxon>
        <taxon>Actinomyces</taxon>
    </lineage>
</organism>
<dbReference type="Pfam" id="PF18120">
    <property type="entry name" value="DUF5597"/>
    <property type="match status" value="1"/>
</dbReference>
<name>A0A7T0PW12_9ACTO</name>
<dbReference type="Pfam" id="PF01301">
    <property type="entry name" value="Glyco_hydro_35"/>
    <property type="match status" value="1"/>
</dbReference>
<evidence type="ECO:0000313" key="3">
    <source>
        <dbReference type="EMBL" id="QPL05259.1"/>
    </source>
</evidence>
<feature type="domain" description="DUF5597" evidence="2">
    <location>
        <begin position="364"/>
        <end position="509"/>
    </location>
</feature>
<keyword evidence="4" id="KW-1185">Reference proteome</keyword>
<dbReference type="Gene3D" id="3.20.20.80">
    <property type="entry name" value="Glycosidases"/>
    <property type="match status" value="1"/>
</dbReference>
<gene>
    <name evidence="3" type="ORF">ID810_11165</name>
</gene>
<dbReference type="SUPFAM" id="SSF51445">
    <property type="entry name" value="(Trans)glycosidases"/>
    <property type="match status" value="1"/>
</dbReference>
<dbReference type="InterPro" id="IPR017853">
    <property type="entry name" value="GH"/>
</dbReference>
<dbReference type="InterPro" id="IPR040719">
    <property type="entry name" value="DUF5597"/>
</dbReference>
<feature type="domain" description="Glycoside hydrolase 35 catalytic" evidence="1">
    <location>
        <begin position="10"/>
        <end position="89"/>
    </location>
</feature>
<dbReference type="AlphaFoldDB" id="A0A7T0PW12"/>
<protein>
    <submittedName>
        <fullName evidence="3">DUF5597 domain-containing protein</fullName>
    </submittedName>
</protein>
<sequence length="529" mass="55305">MSCTPATPGLLLGGQLHNSTSSDLARAREVFDRVVALGGNAVTATVSWHLVEPEEGVYDFSGVDPLVDMARERGLALTLLWFGAYKNAASTYAPRWVRADASRFPRAELGAASAGPSAFSRPGTPVLSVFSAELRAADRRAFEALTAHLASTGAAQADGGPLVMLQVENETGLLGAGRDHSAVANAAWAAQVPTTLTDWLAAHPDARGTAARLWREHGSRSAGTWAELFGQDAWAEETFMAAGFAAYCGELAAAGAERLDVTYYANAWLGPQPGQDLPGQYPSGGPVGGQVDVWRALAPALAFLGPDVYVDDVKTALAPYVRGDNALVVPESRLAVGNLFWALGSGAVAFSVFGVDDVRTDGQLAAAYRLLGGAGEVIRAAQREGRVRPVLLESGESAVVELGGLRWTLRGSMDVLKAMFLDAGVAVRTEAAEAPSESVGDALVTSPADTRATAVLVDLGGDELLAIGQGLMFEVEGADGSLVEIDDAWEGAYVDGAWVAGRNLNGDERLNLLPPDSLGAVRLRVLRRG</sequence>
<evidence type="ECO:0000259" key="1">
    <source>
        <dbReference type="Pfam" id="PF01301"/>
    </source>
</evidence>
<evidence type="ECO:0000259" key="2">
    <source>
        <dbReference type="Pfam" id="PF18120"/>
    </source>
</evidence>
<dbReference type="EMBL" id="CP063989">
    <property type="protein sequence ID" value="QPL05259.1"/>
    <property type="molecule type" value="Genomic_DNA"/>
</dbReference>